<keyword evidence="5" id="KW-1185">Reference proteome</keyword>
<reference evidence="5" key="1">
    <citation type="journal article" date="2019" name="Int. J. Syst. Evol. Microbiol.">
        <title>The Global Catalogue of Microorganisms (GCM) 10K type strain sequencing project: providing services to taxonomists for standard genome sequencing and annotation.</title>
        <authorList>
            <consortium name="The Broad Institute Genomics Platform"/>
            <consortium name="The Broad Institute Genome Sequencing Center for Infectious Disease"/>
            <person name="Wu L."/>
            <person name="Ma J."/>
        </authorList>
    </citation>
    <scope>NUCLEOTIDE SEQUENCE [LARGE SCALE GENOMIC DNA]</scope>
    <source>
        <strain evidence="5">CGMCC 4.7677</strain>
    </source>
</reference>
<comment type="similarity">
    <text evidence="1">Belongs to the short-chain dehydrogenases/reductases (SDR) family.</text>
</comment>
<dbReference type="PRINTS" id="PR00081">
    <property type="entry name" value="GDHRDH"/>
</dbReference>
<dbReference type="Pfam" id="PF00106">
    <property type="entry name" value="adh_short"/>
    <property type="match status" value="1"/>
</dbReference>
<protein>
    <submittedName>
        <fullName evidence="4">Oxidoreductase</fullName>
    </submittedName>
</protein>
<sequence>MSQVIAGTPLDGRVAVVTGASSGIGAATAERLAALGAKVAVAARRKENLDELAARITAAGGTALALPLDVTDRHAVTAAARRVAERLGRPDLVVSNAGVQLISPIEDLRVDDWQRQIDLNVTGVMNVLGAFVPHLVAAAAAGGPADLINTSSIAAARILEKFSVYSGTKAYLSHFSRLARVELGRKMVRVSAIEPGMVDTELPDHVTDPDASKLMADLLRDIECLSPADVAETIAFITVAPRHVNLSEITILPTAQAV</sequence>
<gene>
    <name evidence="4" type="ORF">GCM10017786_21820</name>
</gene>
<dbReference type="SMART" id="SM00822">
    <property type="entry name" value="PKS_KR"/>
    <property type="match status" value="1"/>
</dbReference>
<dbReference type="InterPro" id="IPR036291">
    <property type="entry name" value="NAD(P)-bd_dom_sf"/>
</dbReference>
<evidence type="ECO:0000259" key="3">
    <source>
        <dbReference type="SMART" id="SM00822"/>
    </source>
</evidence>
<dbReference type="SUPFAM" id="SSF51735">
    <property type="entry name" value="NAD(P)-binding Rossmann-fold domains"/>
    <property type="match status" value="1"/>
</dbReference>
<dbReference type="InterPro" id="IPR002347">
    <property type="entry name" value="SDR_fam"/>
</dbReference>
<dbReference type="Proteomes" id="UP000605897">
    <property type="component" value="Unassembled WGS sequence"/>
</dbReference>
<evidence type="ECO:0000256" key="2">
    <source>
        <dbReference type="ARBA" id="ARBA00023002"/>
    </source>
</evidence>
<comment type="caution">
    <text evidence="4">The sequence shown here is derived from an EMBL/GenBank/DDBJ whole genome shotgun (WGS) entry which is preliminary data.</text>
</comment>
<organism evidence="4 5">
    <name type="scientific">Amycolatopsis deserti</name>
    <dbReference type="NCBI Taxonomy" id="185696"/>
    <lineage>
        <taxon>Bacteria</taxon>
        <taxon>Bacillati</taxon>
        <taxon>Actinomycetota</taxon>
        <taxon>Actinomycetes</taxon>
        <taxon>Pseudonocardiales</taxon>
        <taxon>Pseudonocardiaceae</taxon>
        <taxon>Amycolatopsis</taxon>
    </lineage>
</organism>
<dbReference type="PANTHER" id="PTHR43669">
    <property type="entry name" value="5-KETO-D-GLUCONATE 5-REDUCTASE"/>
    <property type="match status" value="1"/>
</dbReference>
<dbReference type="Gene3D" id="3.40.50.720">
    <property type="entry name" value="NAD(P)-binding Rossmann-like Domain"/>
    <property type="match status" value="1"/>
</dbReference>
<evidence type="ECO:0000256" key="1">
    <source>
        <dbReference type="ARBA" id="ARBA00006484"/>
    </source>
</evidence>
<dbReference type="InterPro" id="IPR020904">
    <property type="entry name" value="Sc_DH/Rdtase_CS"/>
</dbReference>
<dbReference type="RefSeq" id="WP_191244397.1">
    <property type="nucleotide sequence ID" value="NZ_BNAU01000002.1"/>
</dbReference>
<dbReference type="PANTHER" id="PTHR43669:SF3">
    <property type="entry name" value="ALCOHOL DEHYDROGENASE, PUTATIVE (AFU_ORTHOLOGUE AFUA_3G03445)-RELATED"/>
    <property type="match status" value="1"/>
</dbReference>
<accession>A0ABQ3IRD0</accession>
<name>A0ABQ3IRD0_9PSEU</name>
<evidence type="ECO:0000313" key="4">
    <source>
        <dbReference type="EMBL" id="GHE89333.1"/>
    </source>
</evidence>
<keyword evidence="2" id="KW-0560">Oxidoreductase</keyword>
<dbReference type="EMBL" id="BNAU01000002">
    <property type="protein sequence ID" value="GHE89333.1"/>
    <property type="molecule type" value="Genomic_DNA"/>
</dbReference>
<evidence type="ECO:0000313" key="5">
    <source>
        <dbReference type="Proteomes" id="UP000605897"/>
    </source>
</evidence>
<proteinExistence type="inferred from homology"/>
<dbReference type="InterPro" id="IPR057326">
    <property type="entry name" value="KR_dom"/>
</dbReference>
<dbReference type="PROSITE" id="PS00061">
    <property type="entry name" value="ADH_SHORT"/>
    <property type="match status" value="1"/>
</dbReference>
<feature type="domain" description="Ketoreductase" evidence="3">
    <location>
        <begin position="13"/>
        <end position="196"/>
    </location>
</feature>